<keyword evidence="3" id="KW-1185">Reference proteome</keyword>
<evidence type="ECO:0000313" key="2">
    <source>
        <dbReference type="EMBL" id="PRW57035.1"/>
    </source>
</evidence>
<comment type="caution">
    <text evidence="2">The sequence shown here is derived from an EMBL/GenBank/DDBJ whole genome shotgun (WGS) entry which is preliminary data.</text>
</comment>
<proteinExistence type="predicted"/>
<sequence>MSSDGQAGPYTDWVVACAPGRSRCPSLFLASWGYQCSTLDGASCCLQPNGKFCARMEGWGDTEAPPSWRGRDNITATTDARAGGSSPADGQQIGGKDSSVVWGQSLSKSDKQEEEEKDFKPWRKATATYFNAYPACCTNDEADSTECDDYSGCEWAGQFAGVSGKKSRSWVREHNIVALFEAGRSKVLDTCADDDCEGCCTSNARKNGGFLIDLEATTAERFWEGEVQGLAAIQWQVV</sequence>
<name>A0A2P6TSJ1_CHLSO</name>
<dbReference type="Proteomes" id="UP000239899">
    <property type="component" value="Unassembled WGS sequence"/>
</dbReference>
<evidence type="ECO:0000313" key="3">
    <source>
        <dbReference type="Proteomes" id="UP000239899"/>
    </source>
</evidence>
<gene>
    <name evidence="2" type="ORF">C2E21_4319</name>
</gene>
<accession>A0A2P6TSJ1</accession>
<dbReference type="EMBL" id="LHPG02000007">
    <property type="protein sequence ID" value="PRW57035.1"/>
    <property type="molecule type" value="Genomic_DNA"/>
</dbReference>
<evidence type="ECO:0000256" key="1">
    <source>
        <dbReference type="SAM" id="MobiDB-lite"/>
    </source>
</evidence>
<dbReference type="AlphaFoldDB" id="A0A2P6TSJ1"/>
<protein>
    <submittedName>
        <fullName evidence="2">Uncharacterized protein</fullName>
    </submittedName>
</protein>
<reference evidence="2 3" key="1">
    <citation type="journal article" date="2018" name="Plant J.">
        <title>Genome sequences of Chlorella sorokiniana UTEX 1602 and Micractinium conductrix SAG 241.80: implications to maltose excretion by a green alga.</title>
        <authorList>
            <person name="Arriola M.B."/>
            <person name="Velmurugan N."/>
            <person name="Zhang Y."/>
            <person name="Plunkett M.H."/>
            <person name="Hondzo H."/>
            <person name="Barney B.M."/>
        </authorList>
    </citation>
    <scope>NUCLEOTIDE SEQUENCE [LARGE SCALE GENOMIC DNA]</scope>
    <source>
        <strain evidence="3">UTEX 1602</strain>
    </source>
</reference>
<dbReference type="OrthoDB" id="512037at2759"/>
<feature type="region of interest" description="Disordered" evidence="1">
    <location>
        <begin position="63"/>
        <end position="118"/>
    </location>
</feature>
<organism evidence="2 3">
    <name type="scientific">Chlorella sorokiniana</name>
    <name type="common">Freshwater green alga</name>
    <dbReference type="NCBI Taxonomy" id="3076"/>
    <lineage>
        <taxon>Eukaryota</taxon>
        <taxon>Viridiplantae</taxon>
        <taxon>Chlorophyta</taxon>
        <taxon>core chlorophytes</taxon>
        <taxon>Trebouxiophyceae</taxon>
        <taxon>Chlorellales</taxon>
        <taxon>Chlorellaceae</taxon>
        <taxon>Chlorella clade</taxon>
        <taxon>Chlorella</taxon>
    </lineage>
</organism>